<evidence type="ECO:0000256" key="1">
    <source>
        <dbReference type="ARBA" id="ARBA00008812"/>
    </source>
</evidence>
<reference evidence="3 4" key="1">
    <citation type="submission" date="2014-07" db="EMBL/GenBank/DDBJ databases">
        <title>Whole Genome Sequence of the Amycolatopsis methanolica 239.</title>
        <authorList>
            <person name="Tang B."/>
        </authorList>
    </citation>
    <scope>NUCLEOTIDE SEQUENCE [LARGE SCALE GENOMIC DNA]</scope>
    <source>
        <strain evidence="3 4">239</strain>
    </source>
</reference>
<dbReference type="STRING" id="1068978.AMETH_0033"/>
<dbReference type="Pfam" id="PF13620">
    <property type="entry name" value="CarboxypepD_reg"/>
    <property type="match status" value="1"/>
</dbReference>
<dbReference type="InterPro" id="IPR036761">
    <property type="entry name" value="TTHA0802/YceI-like_sf"/>
</dbReference>
<dbReference type="PANTHER" id="PTHR34406">
    <property type="entry name" value="PROTEIN YCEI"/>
    <property type="match status" value="1"/>
</dbReference>
<dbReference type="Gene3D" id="2.40.128.110">
    <property type="entry name" value="Lipid/polyisoprenoid-binding, YceI-like"/>
    <property type="match status" value="1"/>
</dbReference>
<gene>
    <name evidence="3" type="ORF">AMETH_0033</name>
</gene>
<dbReference type="Pfam" id="PF04264">
    <property type="entry name" value="YceI"/>
    <property type="match status" value="1"/>
</dbReference>
<dbReference type="SUPFAM" id="SSF49464">
    <property type="entry name" value="Carboxypeptidase regulatory domain-like"/>
    <property type="match status" value="1"/>
</dbReference>
<dbReference type="OrthoDB" id="9811006at2"/>
<dbReference type="PANTHER" id="PTHR34406:SF1">
    <property type="entry name" value="PROTEIN YCEI"/>
    <property type="match status" value="1"/>
</dbReference>
<dbReference type="KEGG" id="amq:AMETH_0033"/>
<dbReference type="EMBL" id="CP009110">
    <property type="protein sequence ID" value="AIJ20125.1"/>
    <property type="molecule type" value="Genomic_DNA"/>
</dbReference>
<comment type="similarity">
    <text evidence="1">Belongs to the UPF0312 family.</text>
</comment>
<dbReference type="AlphaFoldDB" id="A0A076MMQ4"/>
<dbReference type="SMART" id="SM00867">
    <property type="entry name" value="YceI"/>
    <property type="match status" value="1"/>
</dbReference>
<dbReference type="InterPro" id="IPR008969">
    <property type="entry name" value="CarboxyPept-like_regulatory"/>
</dbReference>
<dbReference type="PATRIC" id="fig|1068978.7.peg.36"/>
<dbReference type="Gene3D" id="2.60.40.1120">
    <property type="entry name" value="Carboxypeptidase-like, regulatory domain"/>
    <property type="match status" value="1"/>
</dbReference>
<dbReference type="RefSeq" id="WP_017985979.1">
    <property type="nucleotide sequence ID" value="NZ_AQUL01000001.1"/>
</dbReference>
<dbReference type="HOGENOM" id="CLU_071003_3_0_11"/>
<dbReference type="SUPFAM" id="SSF101874">
    <property type="entry name" value="YceI-like"/>
    <property type="match status" value="1"/>
</dbReference>
<dbReference type="eggNOG" id="COG2353">
    <property type="taxonomic scope" value="Bacteria"/>
</dbReference>
<evidence type="ECO:0000313" key="4">
    <source>
        <dbReference type="Proteomes" id="UP000062973"/>
    </source>
</evidence>
<evidence type="ECO:0000259" key="2">
    <source>
        <dbReference type="SMART" id="SM00867"/>
    </source>
</evidence>
<organism evidence="3 4">
    <name type="scientific">Amycolatopsis methanolica 239</name>
    <dbReference type="NCBI Taxonomy" id="1068978"/>
    <lineage>
        <taxon>Bacteria</taxon>
        <taxon>Bacillati</taxon>
        <taxon>Actinomycetota</taxon>
        <taxon>Actinomycetes</taxon>
        <taxon>Pseudonocardiales</taxon>
        <taxon>Pseudonocardiaceae</taxon>
        <taxon>Amycolatopsis</taxon>
        <taxon>Amycolatopsis methanolica group</taxon>
    </lineage>
</organism>
<feature type="domain" description="Lipid/polyisoprenoid-binding YceI-like" evidence="2">
    <location>
        <begin position="116"/>
        <end position="282"/>
    </location>
</feature>
<evidence type="ECO:0000313" key="3">
    <source>
        <dbReference type="EMBL" id="AIJ20125.1"/>
    </source>
</evidence>
<proteinExistence type="inferred from homology"/>
<keyword evidence="4" id="KW-1185">Reference proteome</keyword>
<name>A0A076MMQ4_AMYME</name>
<dbReference type="InterPro" id="IPR007372">
    <property type="entry name" value="Lipid/polyisoprenoid-bd_YceI"/>
</dbReference>
<sequence length="285" mass="31413">MFSRLRRRDGRQGEPVTFAAGAGLVSARLRDETGNPLAGAEMVLRHRRSPRVFRAVSDDYGLAVVTAATGTYQVTITAGGYRELTHTVDVASGDHTSLGDLELHPDASVRLPGAGRWVIDPDHTSIRFVARHIGLSRVHGRFTRFHGSITVGERIENSSIEVVIDAASIDTAAEKRDEHLRSPDFLDVERFPKIHFFSDRAQRVAGDRWQIDGTLNLRGASRGVRLDASYLGLRSWNGERLGAVAKAELHREDFTINWQQTLAKGLVVVGSTVELRFDVQAVRGA</sequence>
<dbReference type="Proteomes" id="UP000062973">
    <property type="component" value="Chromosome"/>
</dbReference>
<accession>A0A076MMQ4</accession>
<protein>
    <submittedName>
        <fullName evidence="3">YceI family protein</fullName>
    </submittedName>
</protein>